<dbReference type="GO" id="GO:0005829">
    <property type="term" value="C:cytosol"/>
    <property type="evidence" value="ECO:0007669"/>
    <property type="project" value="TreeGrafter"/>
</dbReference>
<keyword evidence="1" id="KW-0238">DNA-binding</keyword>
<dbReference type="InterPro" id="IPR030489">
    <property type="entry name" value="TR_Rrf2-type_CS"/>
</dbReference>
<dbReference type="Proteomes" id="UP000586042">
    <property type="component" value="Unassembled WGS sequence"/>
</dbReference>
<dbReference type="PANTHER" id="PTHR33221:SF5">
    <property type="entry name" value="HTH-TYPE TRANSCRIPTIONAL REGULATOR ISCR"/>
    <property type="match status" value="1"/>
</dbReference>
<dbReference type="EMBL" id="JABWGN010000005">
    <property type="protein sequence ID" value="NUW32424.1"/>
    <property type="molecule type" value="Genomic_DNA"/>
</dbReference>
<evidence type="ECO:0000313" key="3">
    <source>
        <dbReference type="EMBL" id="NUW32424.1"/>
    </source>
</evidence>
<dbReference type="InterPro" id="IPR000944">
    <property type="entry name" value="Tscrpt_reg_Rrf2"/>
</dbReference>
<protein>
    <submittedName>
        <fullName evidence="3">Rrf2 family transcriptional regulator</fullName>
    </submittedName>
</protein>
<feature type="compositionally biased region" description="Pro residues" evidence="2">
    <location>
        <begin position="131"/>
        <end position="144"/>
    </location>
</feature>
<dbReference type="PANTHER" id="PTHR33221">
    <property type="entry name" value="WINGED HELIX-TURN-HELIX TRANSCRIPTIONAL REGULATOR, RRF2 FAMILY"/>
    <property type="match status" value="1"/>
</dbReference>
<feature type="compositionally biased region" description="Basic and acidic residues" evidence="2">
    <location>
        <begin position="156"/>
        <end position="165"/>
    </location>
</feature>
<dbReference type="NCBIfam" id="TIGR00738">
    <property type="entry name" value="rrf2_super"/>
    <property type="match status" value="1"/>
</dbReference>
<evidence type="ECO:0000256" key="1">
    <source>
        <dbReference type="ARBA" id="ARBA00023125"/>
    </source>
</evidence>
<dbReference type="RefSeq" id="WP_175589882.1">
    <property type="nucleotide sequence ID" value="NZ_JABWGN010000005.1"/>
</dbReference>
<reference evidence="3 4" key="1">
    <citation type="submission" date="2020-06" db="EMBL/GenBank/DDBJ databases">
        <title>Nonomuraea sp. SMC257, a novel actinomycete isolated from soil.</title>
        <authorList>
            <person name="Chanama M."/>
        </authorList>
    </citation>
    <scope>NUCLEOTIDE SEQUENCE [LARGE SCALE GENOMIC DNA]</scope>
    <source>
        <strain evidence="3 4">SMC257</strain>
    </source>
</reference>
<dbReference type="Gene3D" id="1.10.10.10">
    <property type="entry name" value="Winged helix-like DNA-binding domain superfamily/Winged helix DNA-binding domain"/>
    <property type="match status" value="1"/>
</dbReference>
<organism evidence="3 4">
    <name type="scientific">Nonomuraea montanisoli</name>
    <dbReference type="NCBI Taxonomy" id="2741721"/>
    <lineage>
        <taxon>Bacteria</taxon>
        <taxon>Bacillati</taxon>
        <taxon>Actinomycetota</taxon>
        <taxon>Actinomycetes</taxon>
        <taxon>Streptosporangiales</taxon>
        <taxon>Streptosporangiaceae</taxon>
        <taxon>Nonomuraea</taxon>
    </lineage>
</organism>
<evidence type="ECO:0000256" key="2">
    <source>
        <dbReference type="SAM" id="MobiDB-lite"/>
    </source>
</evidence>
<accession>A0A7Y6I8Q7</accession>
<dbReference type="PROSITE" id="PS01332">
    <property type="entry name" value="HTH_RRF2_1"/>
    <property type="match status" value="1"/>
</dbReference>
<dbReference type="PROSITE" id="PS51197">
    <property type="entry name" value="HTH_RRF2_2"/>
    <property type="match status" value="1"/>
</dbReference>
<sequence length="165" mass="17402">MRISARTQYALRAAAELAAAPPGPVPAERIAAAQGIPRKFLDNILLQLRRAGLLHSQRGPDGGYWLAYPKEQISLADIITVVEGVPEGGDHGGYPGVARPLADVWSALRDHEETLLSEITLAHVAEGTLPPARPTPSTSTPPQPAQEDGSSPPDEASDRLAARPG</sequence>
<dbReference type="InterPro" id="IPR036390">
    <property type="entry name" value="WH_DNA-bd_sf"/>
</dbReference>
<evidence type="ECO:0000313" key="4">
    <source>
        <dbReference type="Proteomes" id="UP000586042"/>
    </source>
</evidence>
<dbReference type="AlphaFoldDB" id="A0A7Y6I8Q7"/>
<dbReference type="GO" id="GO:0003677">
    <property type="term" value="F:DNA binding"/>
    <property type="evidence" value="ECO:0007669"/>
    <property type="project" value="UniProtKB-KW"/>
</dbReference>
<dbReference type="SUPFAM" id="SSF46785">
    <property type="entry name" value="Winged helix' DNA-binding domain"/>
    <property type="match status" value="1"/>
</dbReference>
<feature type="region of interest" description="Disordered" evidence="2">
    <location>
        <begin position="125"/>
        <end position="165"/>
    </location>
</feature>
<dbReference type="InterPro" id="IPR036388">
    <property type="entry name" value="WH-like_DNA-bd_sf"/>
</dbReference>
<proteinExistence type="predicted"/>
<gene>
    <name evidence="3" type="ORF">HTZ77_13425</name>
</gene>
<comment type="caution">
    <text evidence="3">The sequence shown here is derived from an EMBL/GenBank/DDBJ whole genome shotgun (WGS) entry which is preliminary data.</text>
</comment>
<dbReference type="GO" id="GO:0003700">
    <property type="term" value="F:DNA-binding transcription factor activity"/>
    <property type="evidence" value="ECO:0007669"/>
    <property type="project" value="TreeGrafter"/>
</dbReference>
<keyword evidence="4" id="KW-1185">Reference proteome</keyword>
<dbReference type="Pfam" id="PF02082">
    <property type="entry name" value="Rrf2"/>
    <property type="match status" value="1"/>
</dbReference>
<name>A0A7Y6I8Q7_9ACTN</name>